<evidence type="ECO:0000313" key="2">
    <source>
        <dbReference type="Proteomes" id="UP000578819"/>
    </source>
</evidence>
<dbReference type="Proteomes" id="UP000578819">
    <property type="component" value="Unassembled WGS sequence"/>
</dbReference>
<proteinExistence type="predicted"/>
<evidence type="ECO:0000313" key="1">
    <source>
        <dbReference type="EMBL" id="MBB4960999.1"/>
    </source>
</evidence>
<accession>A0A7W7SU60</accession>
<dbReference type="EMBL" id="JACHJW010000001">
    <property type="protein sequence ID" value="MBB4960999.1"/>
    <property type="molecule type" value="Genomic_DNA"/>
</dbReference>
<dbReference type="AlphaFoldDB" id="A0A7W7SU60"/>
<comment type="caution">
    <text evidence="1">The sequence shown here is derived from an EMBL/GenBank/DDBJ whole genome shotgun (WGS) entry which is preliminary data.</text>
</comment>
<protein>
    <submittedName>
        <fullName evidence="1">Uncharacterized protein</fullName>
    </submittedName>
</protein>
<keyword evidence="2" id="KW-1185">Reference proteome</keyword>
<organism evidence="1 2">
    <name type="scientific">Micromonospora polyrhachis</name>
    <dbReference type="NCBI Taxonomy" id="1282883"/>
    <lineage>
        <taxon>Bacteria</taxon>
        <taxon>Bacillati</taxon>
        <taxon>Actinomycetota</taxon>
        <taxon>Actinomycetes</taxon>
        <taxon>Micromonosporales</taxon>
        <taxon>Micromonosporaceae</taxon>
        <taxon>Micromonospora</taxon>
    </lineage>
</organism>
<reference evidence="1 2" key="1">
    <citation type="submission" date="2020-08" db="EMBL/GenBank/DDBJ databases">
        <title>Sequencing the genomes of 1000 actinobacteria strains.</title>
        <authorList>
            <person name="Klenk H.-P."/>
        </authorList>
    </citation>
    <scope>NUCLEOTIDE SEQUENCE [LARGE SCALE GENOMIC DNA]</scope>
    <source>
        <strain evidence="1 2">DSM 45886</strain>
    </source>
</reference>
<sequence>MGDARIVESYRIVGGVAMSDPLLLAAGGRERVAEVLAVAVDSVAALAPGSAGTVPDGDAAALNGEDVALGFKDGDGATDGVSVGTVLSREVVEPG</sequence>
<gene>
    <name evidence="1" type="ORF">FHR38_004732</name>
</gene>
<name>A0A7W7SU60_9ACTN</name>